<evidence type="ECO:0000256" key="1">
    <source>
        <dbReference type="ARBA" id="ARBA00010233"/>
    </source>
</evidence>
<dbReference type="SUPFAM" id="SSF141986">
    <property type="entry name" value="LD-carboxypeptidase A C-terminal domain-like"/>
    <property type="match status" value="1"/>
</dbReference>
<feature type="domain" description="LD-carboxypeptidase N-terminal" evidence="6">
    <location>
        <begin position="5"/>
        <end position="126"/>
    </location>
</feature>
<dbReference type="InterPro" id="IPR040921">
    <property type="entry name" value="Peptidase_S66C"/>
</dbReference>
<dbReference type="SUPFAM" id="SSF52317">
    <property type="entry name" value="Class I glutamine amidotransferase-like"/>
    <property type="match status" value="1"/>
</dbReference>
<evidence type="ECO:0000259" key="6">
    <source>
        <dbReference type="Pfam" id="PF02016"/>
    </source>
</evidence>
<dbReference type="EMBL" id="JAOQJV010000005">
    <property type="protein sequence ID" value="MCU6699758.1"/>
    <property type="molecule type" value="Genomic_DNA"/>
</dbReference>
<gene>
    <name evidence="8" type="ORF">OCV65_05875</name>
</gene>
<sequence>MKEKIGITACSDPMKPEFQSNMDRLCAILSDVGYEPVISNCIYPKIYPKAYGLHGTGSERAAELMKLYTDPEITAIFDISGGDMSNELLPYLDFEVIRNSEKKFYGYSDLTTILNAIYAKTGKETVLYQIRNLLYRHGEVQRRDFINTLQRNGNNLYDLDYHFIQGTTMEGVMIGGNIRCFLKLAGTEYMPDLHDKILLLEALNTGIPQLITFLSQLKQLHAFDLVNGILLGTFTRMEKEQVQPDAVTLVREFAGPELPIAKTAYIGHDSDSKGAVIGRYYCI</sequence>
<dbReference type="RefSeq" id="WP_262581289.1">
    <property type="nucleotide sequence ID" value="NZ_JAOQJV010000005.1"/>
</dbReference>
<keyword evidence="9" id="KW-1185">Reference proteome</keyword>
<dbReference type="Proteomes" id="UP001207605">
    <property type="component" value="Unassembled WGS sequence"/>
</dbReference>
<comment type="caution">
    <text evidence="8">The sequence shown here is derived from an EMBL/GenBank/DDBJ whole genome shotgun (WGS) entry which is preliminary data.</text>
</comment>
<dbReference type="PANTHER" id="PTHR30237:SF2">
    <property type="entry name" value="MUREIN TETRAPEPTIDE CARBOXYPEPTIDASE"/>
    <property type="match status" value="1"/>
</dbReference>
<dbReference type="Gene3D" id="3.50.30.60">
    <property type="entry name" value="LD-carboxypeptidase A C-terminal domain-like"/>
    <property type="match status" value="1"/>
</dbReference>
<dbReference type="InterPro" id="IPR027461">
    <property type="entry name" value="Carboxypeptidase_A_C_sf"/>
</dbReference>
<organism evidence="8 9">
    <name type="scientific">Dorea ammoniilytica</name>
    <dbReference type="NCBI Taxonomy" id="2981788"/>
    <lineage>
        <taxon>Bacteria</taxon>
        <taxon>Bacillati</taxon>
        <taxon>Bacillota</taxon>
        <taxon>Clostridia</taxon>
        <taxon>Lachnospirales</taxon>
        <taxon>Lachnospiraceae</taxon>
        <taxon>Dorea</taxon>
    </lineage>
</organism>
<dbReference type="InterPro" id="IPR029062">
    <property type="entry name" value="Class_I_gatase-like"/>
</dbReference>
<dbReference type="Gene3D" id="3.40.50.10740">
    <property type="entry name" value="Class I glutamine amidotransferase-like"/>
    <property type="match status" value="1"/>
</dbReference>
<feature type="domain" description="LD-carboxypeptidase C-terminal" evidence="7">
    <location>
        <begin position="170"/>
        <end position="279"/>
    </location>
</feature>
<keyword evidence="4" id="KW-0378">Hydrolase</keyword>
<comment type="similarity">
    <text evidence="1">Belongs to the peptidase S66 family.</text>
</comment>
<accession>A0ABT2S5F9</accession>
<dbReference type="PANTHER" id="PTHR30237">
    <property type="entry name" value="MURAMOYLTETRAPEPTIDE CARBOXYPEPTIDASE"/>
    <property type="match status" value="1"/>
</dbReference>
<evidence type="ECO:0000256" key="5">
    <source>
        <dbReference type="ARBA" id="ARBA00022825"/>
    </source>
</evidence>
<evidence type="ECO:0000256" key="3">
    <source>
        <dbReference type="ARBA" id="ARBA00022670"/>
    </source>
</evidence>
<reference evidence="8 9" key="1">
    <citation type="journal article" date="2021" name="ISME Commun">
        <title>Automated analysis of genomic sequences facilitates high-throughput and comprehensive description of bacteria.</title>
        <authorList>
            <person name="Hitch T.C.A."/>
        </authorList>
    </citation>
    <scope>NUCLEOTIDE SEQUENCE [LARGE SCALE GENOMIC DNA]</scope>
    <source>
        <strain evidence="8 9">Sanger_02</strain>
    </source>
</reference>
<evidence type="ECO:0000313" key="9">
    <source>
        <dbReference type="Proteomes" id="UP001207605"/>
    </source>
</evidence>
<evidence type="ECO:0000259" key="7">
    <source>
        <dbReference type="Pfam" id="PF17676"/>
    </source>
</evidence>
<evidence type="ECO:0000256" key="2">
    <source>
        <dbReference type="ARBA" id="ARBA00022645"/>
    </source>
</evidence>
<protein>
    <submittedName>
        <fullName evidence="8">LD-carboxypeptidase</fullName>
    </submittedName>
</protein>
<evidence type="ECO:0000256" key="4">
    <source>
        <dbReference type="ARBA" id="ARBA00022801"/>
    </source>
</evidence>
<dbReference type="Pfam" id="PF17676">
    <property type="entry name" value="Peptidase_S66C"/>
    <property type="match status" value="1"/>
</dbReference>
<keyword evidence="2" id="KW-0121">Carboxypeptidase</keyword>
<keyword evidence="3" id="KW-0645">Protease</keyword>
<dbReference type="InterPro" id="IPR003507">
    <property type="entry name" value="S66_fam"/>
</dbReference>
<proteinExistence type="inferred from homology"/>
<dbReference type="Pfam" id="PF02016">
    <property type="entry name" value="Peptidase_S66"/>
    <property type="match status" value="1"/>
</dbReference>
<name>A0ABT2S5F9_9FIRM</name>
<dbReference type="InterPro" id="IPR027478">
    <property type="entry name" value="LdcA_N"/>
</dbReference>
<dbReference type="InterPro" id="IPR040449">
    <property type="entry name" value="Peptidase_S66_N"/>
</dbReference>
<keyword evidence="5" id="KW-0720">Serine protease</keyword>
<evidence type="ECO:0000313" key="8">
    <source>
        <dbReference type="EMBL" id="MCU6699758.1"/>
    </source>
</evidence>
<dbReference type="PIRSF" id="PIRSF028757">
    <property type="entry name" value="LD-carboxypeptidase"/>
    <property type="match status" value="1"/>
</dbReference>